<sequence length="198" mass="22818">MKKISLYTNLKRDYEKMKNSLIDYDLKNIENREELLTLKENLIIINTSVNLDKEEETIEILLENGNKILILESTPKLINAQNWLLLGVHGYGNSMMNDIYLKSAIQTINNGLTWLIPDITMEILSKLNSDSLNQKDILNQLSKAEQQVAILLKDGLSNTKISEELKLSINTVKSHIKNIYLKLEVKDRFSFINLLNKK</sequence>
<dbReference type="AlphaFoldDB" id="A0A1V9VBL1"/>
<dbReference type="GO" id="GO:0003677">
    <property type="term" value="F:DNA binding"/>
    <property type="evidence" value="ECO:0007669"/>
    <property type="project" value="UniProtKB-KW"/>
</dbReference>
<dbReference type="PRINTS" id="PR00038">
    <property type="entry name" value="HTHLUXR"/>
</dbReference>
<evidence type="ECO:0000313" key="4">
    <source>
        <dbReference type="Proteomes" id="UP000192599"/>
    </source>
</evidence>
<dbReference type="PANTHER" id="PTHR43214:SF37">
    <property type="entry name" value="TRANSCRIPTIONAL REGULATORY PROTEIN YDFI"/>
    <property type="match status" value="1"/>
</dbReference>
<evidence type="ECO:0000256" key="1">
    <source>
        <dbReference type="ARBA" id="ARBA00023125"/>
    </source>
</evidence>
<feature type="domain" description="HTH luxR-type" evidence="2">
    <location>
        <begin position="134"/>
        <end position="198"/>
    </location>
</feature>
<dbReference type="RefSeq" id="WP_081560666.1">
    <property type="nucleotide sequence ID" value="NZ_JAMXDH010000003.1"/>
</dbReference>
<evidence type="ECO:0000259" key="2">
    <source>
        <dbReference type="PROSITE" id="PS50043"/>
    </source>
</evidence>
<dbReference type="InterPro" id="IPR039420">
    <property type="entry name" value="WalR-like"/>
</dbReference>
<dbReference type="SUPFAM" id="SSF46894">
    <property type="entry name" value="C-terminal effector domain of the bipartite response regulators"/>
    <property type="match status" value="1"/>
</dbReference>
<dbReference type="GO" id="GO:0006355">
    <property type="term" value="P:regulation of DNA-templated transcription"/>
    <property type="evidence" value="ECO:0007669"/>
    <property type="project" value="InterPro"/>
</dbReference>
<dbReference type="PANTHER" id="PTHR43214">
    <property type="entry name" value="TWO-COMPONENT RESPONSE REGULATOR"/>
    <property type="match status" value="1"/>
</dbReference>
<comment type="caution">
    <text evidence="3">The sequence shown here is derived from an EMBL/GenBank/DDBJ whole genome shotgun (WGS) entry which is preliminary data.</text>
</comment>
<organism evidence="3 4">
    <name type="scientific">Aliarcobacter cryaerophilus</name>
    <dbReference type="NCBI Taxonomy" id="28198"/>
    <lineage>
        <taxon>Bacteria</taxon>
        <taxon>Pseudomonadati</taxon>
        <taxon>Campylobacterota</taxon>
        <taxon>Epsilonproteobacteria</taxon>
        <taxon>Campylobacterales</taxon>
        <taxon>Arcobacteraceae</taxon>
        <taxon>Aliarcobacter</taxon>
    </lineage>
</organism>
<dbReference type="SMART" id="SM00421">
    <property type="entry name" value="HTH_LUXR"/>
    <property type="match status" value="1"/>
</dbReference>
<dbReference type="EMBL" id="LNTC01000059">
    <property type="protein sequence ID" value="OQR41422.1"/>
    <property type="molecule type" value="Genomic_DNA"/>
</dbReference>
<dbReference type="PROSITE" id="PS00622">
    <property type="entry name" value="HTH_LUXR_1"/>
    <property type="match status" value="1"/>
</dbReference>
<dbReference type="Gene3D" id="3.40.50.2300">
    <property type="match status" value="1"/>
</dbReference>
<accession>A0A1V9VBL1</accession>
<dbReference type="PROSITE" id="PS50043">
    <property type="entry name" value="HTH_LUXR_2"/>
    <property type="match status" value="1"/>
</dbReference>
<evidence type="ECO:0000313" key="3">
    <source>
        <dbReference type="EMBL" id="OQR41422.1"/>
    </source>
</evidence>
<keyword evidence="1" id="KW-0238">DNA-binding</keyword>
<dbReference type="CDD" id="cd06170">
    <property type="entry name" value="LuxR_C_like"/>
    <property type="match status" value="1"/>
</dbReference>
<dbReference type="InterPro" id="IPR000792">
    <property type="entry name" value="Tscrpt_reg_LuxR_C"/>
</dbReference>
<name>A0A1V9VBL1_9BACT</name>
<proteinExistence type="predicted"/>
<dbReference type="Proteomes" id="UP000192599">
    <property type="component" value="Unassembled WGS sequence"/>
</dbReference>
<dbReference type="InterPro" id="IPR016032">
    <property type="entry name" value="Sig_transdc_resp-reg_C-effctor"/>
</dbReference>
<dbReference type="Pfam" id="PF00196">
    <property type="entry name" value="GerE"/>
    <property type="match status" value="1"/>
</dbReference>
<gene>
    <name evidence="3" type="ORF">AS859_05790</name>
</gene>
<protein>
    <recommendedName>
        <fullName evidence="2">HTH luxR-type domain-containing protein</fullName>
    </recommendedName>
</protein>
<reference evidence="3 4" key="1">
    <citation type="submission" date="2017-04" db="EMBL/GenBank/DDBJ databases">
        <title>Accumulation and expression of multiple antibiotic resistance genes in Arcobacter cryaerophilus that thrives in sewage.</title>
        <authorList>
            <person name="Millar J.A."/>
            <person name="Raghavan R."/>
        </authorList>
    </citation>
    <scope>NUCLEOTIDE SEQUENCE [LARGE SCALE GENOMIC DNA]</scope>
    <source>
        <strain evidence="3 4">AZT-1</strain>
    </source>
</reference>